<name>A0A0R3E0U4_9BRAD</name>
<organism evidence="2 3">
    <name type="scientific">Bradyrhizobium manausense</name>
    <dbReference type="NCBI Taxonomy" id="989370"/>
    <lineage>
        <taxon>Bacteria</taxon>
        <taxon>Pseudomonadati</taxon>
        <taxon>Pseudomonadota</taxon>
        <taxon>Alphaproteobacteria</taxon>
        <taxon>Hyphomicrobiales</taxon>
        <taxon>Nitrobacteraceae</taxon>
        <taxon>Bradyrhizobium</taxon>
    </lineage>
</organism>
<dbReference type="OrthoDB" id="8242746at2"/>
<sequence length="99" mass="11232">MAARTYDHQRWSEDDDQLLRNMCETGKSLTLMIVKLKRPVASIRSPRRRTRDLPSRHSHRIAPQAQSVRVIGKPAAPTNSRIRSISSAFILRRSRAGAA</sequence>
<accession>A0A0R3E0U4</accession>
<dbReference type="RefSeq" id="WP_057744140.1">
    <property type="nucleotide sequence ID" value="NZ_LJYG01000034.1"/>
</dbReference>
<evidence type="ECO:0000313" key="2">
    <source>
        <dbReference type="EMBL" id="KRQ15825.1"/>
    </source>
</evidence>
<evidence type="ECO:0000313" key="3">
    <source>
        <dbReference type="Proteomes" id="UP000051936"/>
    </source>
</evidence>
<protein>
    <submittedName>
        <fullName evidence="2">Uncharacterized protein</fullName>
    </submittedName>
</protein>
<feature type="region of interest" description="Disordered" evidence="1">
    <location>
        <begin position="42"/>
        <end position="65"/>
    </location>
</feature>
<feature type="compositionally biased region" description="Basic residues" evidence="1">
    <location>
        <begin position="45"/>
        <end position="60"/>
    </location>
</feature>
<reference evidence="2 3" key="1">
    <citation type="submission" date="2015-09" db="EMBL/GenBank/DDBJ databases">
        <title>Draft Genome Sequence of Bradyrhizobium manausense Strain BR 3351T, a Novel Symbiotic Nitrogen-Fixing Alphaproteobacterium Isolated from Brazilian Amazon Rain Forest.</title>
        <authorList>
            <person name="De Araujo J.L."/>
            <person name="Zilli J.E."/>
        </authorList>
    </citation>
    <scope>NUCLEOTIDE SEQUENCE [LARGE SCALE GENOMIC DNA]</scope>
    <source>
        <strain evidence="2 3">BR3351</strain>
    </source>
</reference>
<evidence type="ECO:0000256" key="1">
    <source>
        <dbReference type="SAM" id="MobiDB-lite"/>
    </source>
</evidence>
<gene>
    <name evidence="2" type="ORF">AOQ71_08060</name>
</gene>
<keyword evidence="3" id="KW-1185">Reference proteome</keyword>
<dbReference type="AlphaFoldDB" id="A0A0R3E0U4"/>
<proteinExistence type="predicted"/>
<dbReference type="EMBL" id="LJYG01000034">
    <property type="protein sequence ID" value="KRQ15825.1"/>
    <property type="molecule type" value="Genomic_DNA"/>
</dbReference>
<comment type="caution">
    <text evidence="2">The sequence shown here is derived from an EMBL/GenBank/DDBJ whole genome shotgun (WGS) entry which is preliminary data.</text>
</comment>
<dbReference type="Proteomes" id="UP000051936">
    <property type="component" value="Unassembled WGS sequence"/>
</dbReference>